<dbReference type="GeneID" id="54484327"/>
<accession>A0A6A6WGG0</accession>
<protein>
    <submittedName>
        <fullName evidence="2">Phosphoribulokinase/uridine kinase</fullName>
    </submittedName>
</protein>
<dbReference type="RefSeq" id="XP_033604393.1">
    <property type="nucleotide sequence ID" value="XM_033743273.1"/>
</dbReference>
<feature type="domain" description="Phosphoribulokinase/uridine kinase" evidence="1">
    <location>
        <begin position="25"/>
        <end position="205"/>
    </location>
</feature>
<sequence>MQETYLKLAHTIIECAHTNPRHRTLIGIAGPPGSGKTTIATETVKLINEQSTSISTDAQDALETELPVRAISIGLDGFHLPRSALDQMPNKEEAHRRRGAPWTFDAAGALAFVQRLRAWADTEVDTTYVDSQDEVPIFAPSFDHAAKDPVEDGISIPTSTNIVIIEGIYVLLDEPIWRGIGPLMDLRVFVDVDEDVARTRVAQRHVAAGIEKTIGDAFARVDSNDTLNGRLIKENIVPGVDVRIRSFDI</sequence>
<evidence type="ECO:0000313" key="2">
    <source>
        <dbReference type="EMBL" id="KAF2761942.1"/>
    </source>
</evidence>
<dbReference type="EMBL" id="ML996566">
    <property type="protein sequence ID" value="KAF2761942.1"/>
    <property type="molecule type" value="Genomic_DNA"/>
</dbReference>
<dbReference type="Gene3D" id="3.40.50.300">
    <property type="entry name" value="P-loop containing nucleotide triphosphate hydrolases"/>
    <property type="match status" value="1"/>
</dbReference>
<dbReference type="InterPro" id="IPR006083">
    <property type="entry name" value="PRK/URK"/>
</dbReference>
<dbReference type="GO" id="GO:0016301">
    <property type="term" value="F:kinase activity"/>
    <property type="evidence" value="ECO:0007669"/>
    <property type="project" value="InterPro"/>
</dbReference>
<keyword evidence="3" id="KW-1185">Reference proteome</keyword>
<name>A0A6A6WGG0_9PEZI</name>
<dbReference type="Pfam" id="PF00485">
    <property type="entry name" value="PRK"/>
    <property type="match status" value="1"/>
</dbReference>
<evidence type="ECO:0000259" key="1">
    <source>
        <dbReference type="Pfam" id="PF00485"/>
    </source>
</evidence>
<dbReference type="Proteomes" id="UP000799437">
    <property type="component" value="Unassembled WGS sequence"/>
</dbReference>
<organism evidence="2 3">
    <name type="scientific">Pseudovirgaria hyperparasitica</name>
    <dbReference type="NCBI Taxonomy" id="470096"/>
    <lineage>
        <taxon>Eukaryota</taxon>
        <taxon>Fungi</taxon>
        <taxon>Dikarya</taxon>
        <taxon>Ascomycota</taxon>
        <taxon>Pezizomycotina</taxon>
        <taxon>Dothideomycetes</taxon>
        <taxon>Dothideomycetes incertae sedis</taxon>
        <taxon>Acrospermales</taxon>
        <taxon>Acrospermaceae</taxon>
        <taxon>Pseudovirgaria</taxon>
    </lineage>
</organism>
<reference evidence="2" key="1">
    <citation type="journal article" date="2020" name="Stud. Mycol.">
        <title>101 Dothideomycetes genomes: a test case for predicting lifestyles and emergence of pathogens.</title>
        <authorList>
            <person name="Haridas S."/>
            <person name="Albert R."/>
            <person name="Binder M."/>
            <person name="Bloem J."/>
            <person name="Labutti K."/>
            <person name="Salamov A."/>
            <person name="Andreopoulos B."/>
            <person name="Baker S."/>
            <person name="Barry K."/>
            <person name="Bills G."/>
            <person name="Bluhm B."/>
            <person name="Cannon C."/>
            <person name="Castanera R."/>
            <person name="Culley D."/>
            <person name="Daum C."/>
            <person name="Ezra D."/>
            <person name="Gonzalez J."/>
            <person name="Henrissat B."/>
            <person name="Kuo A."/>
            <person name="Liang C."/>
            <person name="Lipzen A."/>
            <person name="Lutzoni F."/>
            <person name="Magnuson J."/>
            <person name="Mondo S."/>
            <person name="Nolan M."/>
            <person name="Ohm R."/>
            <person name="Pangilinan J."/>
            <person name="Park H.-J."/>
            <person name="Ramirez L."/>
            <person name="Alfaro M."/>
            <person name="Sun H."/>
            <person name="Tritt A."/>
            <person name="Yoshinaga Y."/>
            <person name="Zwiers L.-H."/>
            <person name="Turgeon B."/>
            <person name="Goodwin S."/>
            <person name="Spatafora J."/>
            <person name="Crous P."/>
            <person name="Grigoriev I."/>
        </authorList>
    </citation>
    <scope>NUCLEOTIDE SEQUENCE</scope>
    <source>
        <strain evidence="2">CBS 121739</strain>
    </source>
</reference>
<gene>
    <name evidence="2" type="ORF">EJ05DRAFT_472889</name>
</gene>
<evidence type="ECO:0000313" key="3">
    <source>
        <dbReference type="Proteomes" id="UP000799437"/>
    </source>
</evidence>
<dbReference type="AlphaFoldDB" id="A0A6A6WGG0"/>
<dbReference type="OrthoDB" id="6362633at2759"/>
<dbReference type="SUPFAM" id="SSF52540">
    <property type="entry name" value="P-loop containing nucleoside triphosphate hydrolases"/>
    <property type="match status" value="1"/>
</dbReference>
<dbReference type="InterPro" id="IPR027417">
    <property type="entry name" value="P-loop_NTPase"/>
</dbReference>
<dbReference type="PANTHER" id="PTHR10285">
    <property type="entry name" value="URIDINE KINASE"/>
    <property type="match status" value="1"/>
</dbReference>
<dbReference type="GO" id="GO:0005524">
    <property type="term" value="F:ATP binding"/>
    <property type="evidence" value="ECO:0007669"/>
    <property type="project" value="InterPro"/>
</dbReference>
<proteinExistence type="predicted"/>